<evidence type="ECO:0000313" key="3">
    <source>
        <dbReference type="Proteomes" id="UP000789405"/>
    </source>
</evidence>
<keyword evidence="3" id="KW-1185">Reference proteome</keyword>
<dbReference type="AlphaFoldDB" id="A0A9N9J9J6"/>
<evidence type="ECO:0000256" key="1">
    <source>
        <dbReference type="SAM" id="MobiDB-lite"/>
    </source>
</evidence>
<sequence>HSIVKENRNKENIKPNFRNDKEGANKKQQTHEDSVHSMLLQILGRLDKLEDQSSLFQTTLTRVALADHS</sequence>
<reference evidence="2" key="1">
    <citation type="submission" date="2021-06" db="EMBL/GenBank/DDBJ databases">
        <authorList>
            <person name="Kallberg Y."/>
            <person name="Tangrot J."/>
            <person name="Rosling A."/>
        </authorList>
    </citation>
    <scope>NUCLEOTIDE SEQUENCE</scope>
    <source>
        <strain evidence="2">MA453B</strain>
    </source>
</reference>
<organism evidence="2 3">
    <name type="scientific">Dentiscutata erythropus</name>
    <dbReference type="NCBI Taxonomy" id="1348616"/>
    <lineage>
        <taxon>Eukaryota</taxon>
        <taxon>Fungi</taxon>
        <taxon>Fungi incertae sedis</taxon>
        <taxon>Mucoromycota</taxon>
        <taxon>Glomeromycotina</taxon>
        <taxon>Glomeromycetes</taxon>
        <taxon>Diversisporales</taxon>
        <taxon>Gigasporaceae</taxon>
        <taxon>Dentiscutata</taxon>
    </lineage>
</organism>
<feature type="non-terminal residue" evidence="2">
    <location>
        <position position="1"/>
    </location>
</feature>
<protein>
    <submittedName>
        <fullName evidence="2">12150_t:CDS:1</fullName>
    </submittedName>
</protein>
<accession>A0A9N9J9J6</accession>
<dbReference type="Proteomes" id="UP000789405">
    <property type="component" value="Unassembled WGS sequence"/>
</dbReference>
<proteinExistence type="predicted"/>
<name>A0A9N9J9J6_9GLOM</name>
<evidence type="ECO:0000313" key="2">
    <source>
        <dbReference type="EMBL" id="CAG8770938.1"/>
    </source>
</evidence>
<feature type="region of interest" description="Disordered" evidence="1">
    <location>
        <begin position="1"/>
        <end position="34"/>
    </location>
</feature>
<comment type="caution">
    <text evidence="2">The sequence shown here is derived from an EMBL/GenBank/DDBJ whole genome shotgun (WGS) entry which is preliminary data.</text>
</comment>
<gene>
    <name evidence="2" type="ORF">DERYTH_LOCUS18676</name>
</gene>
<dbReference type="EMBL" id="CAJVPY010019295">
    <property type="protein sequence ID" value="CAG8770938.1"/>
    <property type="molecule type" value="Genomic_DNA"/>
</dbReference>